<protein>
    <recommendedName>
        <fullName evidence="3">DUF4296 domain-containing protein</fullName>
    </recommendedName>
</protein>
<evidence type="ECO:0008006" key="3">
    <source>
        <dbReference type="Google" id="ProtNLM"/>
    </source>
</evidence>
<evidence type="ECO:0000313" key="1">
    <source>
        <dbReference type="EMBL" id="MFD2903823.1"/>
    </source>
</evidence>
<organism evidence="1 2">
    <name type="scientific">Sphingobacterium anhuiense</name>
    <dbReference type="NCBI Taxonomy" id="493780"/>
    <lineage>
        <taxon>Bacteria</taxon>
        <taxon>Pseudomonadati</taxon>
        <taxon>Bacteroidota</taxon>
        <taxon>Sphingobacteriia</taxon>
        <taxon>Sphingobacteriales</taxon>
        <taxon>Sphingobacteriaceae</taxon>
        <taxon>Sphingobacterium</taxon>
    </lineage>
</organism>
<evidence type="ECO:0000313" key="2">
    <source>
        <dbReference type="Proteomes" id="UP001597509"/>
    </source>
</evidence>
<proteinExistence type="predicted"/>
<reference evidence="2" key="1">
    <citation type="journal article" date="2019" name="Int. J. Syst. Evol. Microbiol.">
        <title>The Global Catalogue of Microorganisms (GCM) 10K type strain sequencing project: providing services to taxonomists for standard genome sequencing and annotation.</title>
        <authorList>
            <consortium name="The Broad Institute Genomics Platform"/>
            <consortium name="The Broad Institute Genome Sequencing Center for Infectious Disease"/>
            <person name="Wu L."/>
            <person name="Ma J."/>
        </authorList>
    </citation>
    <scope>NUCLEOTIDE SEQUENCE [LARGE SCALE GENOMIC DNA]</scope>
    <source>
        <strain evidence="2">KCTC 22209</strain>
    </source>
</reference>
<accession>A0ABW5YTQ8</accession>
<dbReference type="EMBL" id="JBHUPE010000004">
    <property type="protein sequence ID" value="MFD2903823.1"/>
    <property type="molecule type" value="Genomic_DNA"/>
</dbReference>
<gene>
    <name evidence="1" type="ORF">ACFS6I_07810</name>
</gene>
<name>A0ABW5YTQ8_9SPHI</name>
<comment type="caution">
    <text evidence="1">The sequence shown here is derived from an EMBL/GenBank/DDBJ whole genome shotgun (WGS) entry which is preliminary data.</text>
</comment>
<sequence>MEVKQIGRQQHKKKHYLGRMKKLVFIPFIILILFSCQNSNKTVENKKVTEIKKDEPYFKPGYHYVQQIPDSLRTPEQQALLKKLAIVTYENLAVKDNKMVFNLSEKEFVAKGIPVEYYELIQKDLVNNNKFIKESNITNMDSILKESNKQIRDSLGL</sequence>
<keyword evidence="2" id="KW-1185">Reference proteome</keyword>
<dbReference type="RefSeq" id="WP_380919407.1">
    <property type="nucleotide sequence ID" value="NZ_JBHUPE010000004.1"/>
</dbReference>
<dbReference type="Proteomes" id="UP001597509">
    <property type="component" value="Unassembled WGS sequence"/>
</dbReference>